<dbReference type="AlphaFoldDB" id="A0A0W0YHY2"/>
<dbReference type="EMBL" id="LNYU01000081">
    <property type="protein sequence ID" value="KTD56557.1"/>
    <property type="molecule type" value="Genomic_DNA"/>
</dbReference>
<reference evidence="1 2" key="1">
    <citation type="submission" date="2015-11" db="EMBL/GenBank/DDBJ databases">
        <title>Genomic analysis of 38 Legionella species identifies large and diverse effector repertoires.</title>
        <authorList>
            <person name="Burstein D."/>
            <person name="Amaro F."/>
            <person name="Zusman T."/>
            <person name="Lifshitz Z."/>
            <person name="Cohen O."/>
            <person name="Gilbert J.A."/>
            <person name="Pupko T."/>
            <person name="Shuman H.A."/>
            <person name="Segal G."/>
        </authorList>
    </citation>
    <scope>NUCLEOTIDE SEQUENCE [LARGE SCALE GENOMIC DNA]</scope>
    <source>
        <strain evidence="1 2">SC-63-C7</strain>
    </source>
</reference>
<evidence type="ECO:0000313" key="2">
    <source>
        <dbReference type="Proteomes" id="UP000054703"/>
    </source>
</evidence>
<dbReference type="PATRIC" id="fig|45074.5.peg.2925"/>
<accession>A0A0W0YHY2</accession>
<comment type="caution">
    <text evidence="1">The sequence shown here is derived from an EMBL/GenBank/DDBJ whole genome shotgun (WGS) entry which is preliminary data.</text>
</comment>
<dbReference type="OrthoDB" id="9888741at2"/>
<keyword evidence="2" id="KW-1185">Reference proteome</keyword>
<dbReference type="RefSeq" id="WP_058514766.1">
    <property type="nucleotide sequence ID" value="NZ_CAAAIH010000019.1"/>
</dbReference>
<sequence length="444" mass="51431">MFFKKCSLENKSISDWRNFNKYYPIKKYPEAMSFITLLNNKINEEEFLKDASTLIKFLSPSLAMVKNEEGNHYKKLVIENTIDFIVNDYPKNTPDVIFIPGNNDLSQLDDLVYTLFLLKKKLIKNNIENAEEIIAAIPIVISGKGGHGVTAGPIFATTEAEAMHYYLKKRLLYGKNGLKNPIYLEKEAENTGANIDFTKPIMRQIALETQKEEQGLNVWLVPTPVGGMRQLFTVSKQSGDTTKKGGKGYNLHQVYILPDRNKIIRDYFNINNQEDAGINLFAALRETINYVSYMLNNDFMSPNAPDPDDLREALTITFKYYKCLTKNTIKREESIIEAIIKFSVLKEEKGGMSYLEKKDKQLINSIKKDMKSIIQYFLNAFAQIERQHMEYLPEKLRLKNNERSTQSLLHQQEMLTKQYSAFFHSNYIIDDLPYIESKLEYRCK</sequence>
<name>A0A0W0YHY2_9GAMM</name>
<evidence type="ECO:0000313" key="1">
    <source>
        <dbReference type="EMBL" id="KTD56557.1"/>
    </source>
</evidence>
<dbReference type="InterPro" id="IPR014729">
    <property type="entry name" value="Rossmann-like_a/b/a_fold"/>
</dbReference>
<protein>
    <submittedName>
        <fullName evidence="1">Uncharacterized protein</fullName>
    </submittedName>
</protein>
<dbReference type="Proteomes" id="UP000054703">
    <property type="component" value="Unassembled WGS sequence"/>
</dbReference>
<dbReference type="STRING" id="45074.Lsan_2717"/>
<dbReference type="Gene3D" id="3.40.50.620">
    <property type="entry name" value="HUPs"/>
    <property type="match status" value="1"/>
</dbReference>
<gene>
    <name evidence="1" type="ORF">Lsan_2717</name>
</gene>
<organism evidence="1 2">
    <name type="scientific">Legionella santicrucis</name>
    <dbReference type="NCBI Taxonomy" id="45074"/>
    <lineage>
        <taxon>Bacteria</taxon>
        <taxon>Pseudomonadati</taxon>
        <taxon>Pseudomonadota</taxon>
        <taxon>Gammaproteobacteria</taxon>
        <taxon>Legionellales</taxon>
        <taxon>Legionellaceae</taxon>
        <taxon>Legionella</taxon>
    </lineage>
</organism>
<proteinExistence type="predicted"/>